<name>A0ABW0NIT7_9BURK</name>
<dbReference type="InterPro" id="IPR025528">
    <property type="entry name" value="BrnA_antitoxin"/>
</dbReference>
<organism evidence="2 3">
    <name type="scientific">Caenimonas terrae</name>
    <dbReference type="NCBI Taxonomy" id="696074"/>
    <lineage>
        <taxon>Bacteria</taxon>
        <taxon>Pseudomonadati</taxon>
        <taxon>Pseudomonadota</taxon>
        <taxon>Betaproteobacteria</taxon>
        <taxon>Burkholderiales</taxon>
        <taxon>Comamonadaceae</taxon>
        <taxon>Caenimonas</taxon>
    </lineage>
</organism>
<reference evidence="3" key="1">
    <citation type="journal article" date="2019" name="Int. J. Syst. Evol. Microbiol.">
        <title>The Global Catalogue of Microorganisms (GCM) 10K type strain sequencing project: providing services to taxonomists for standard genome sequencing and annotation.</title>
        <authorList>
            <consortium name="The Broad Institute Genomics Platform"/>
            <consortium name="The Broad Institute Genome Sequencing Center for Infectious Disease"/>
            <person name="Wu L."/>
            <person name="Ma J."/>
        </authorList>
    </citation>
    <scope>NUCLEOTIDE SEQUENCE [LARGE SCALE GENOMIC DNA]</scope>
    <source>
        <strain evidence="3">CCUG 57401</strain>
    </source>
</reference>
<feature type="region of interest" description="Disordered" evidence="1">
    <location>
        <begin position="87"/>
        <end position="129"/>
    </location>
</feature>
<dbReference type="RefSeq" id="WP_376851691.1">
    <property type="nucleotide sequence ID" value="NZ_JBHSMF010000009.1"/>
</dbReference>
<keyword evidence="3" id="KW-1185">Reference proteome</keyword>
<dbReference type="EMBL" id="JBHSMF010000009">
    <property type="protein sequence ID" value="MFC5499468.1"/>
    <property type="molecule type" value="Genomic_DNA"/>
</dbReference>
<protein>
    <submittedName>
        <fullName evidence="2">BrnA antitoxin family protein</fullName>
    </submittedName>
</protein>
<proteinExistence type="predicted"/>
<comment type="caution">
    <text evidence="2">The sequence shown here is derived from an EMBL/GenBank/DDBJ whole genome shotgun (WGS) entry which is preliminary data.</text>
</comment>
<dbReference type="Pfam" id="PF14384">
    <property type="entry name" value="BrnA_antitoxin"/>
    <property type="match status" value="1"/>
</dbReference>
<sequence length="129" mass="14309">MPGALRSPPGTVCLAMWDACRGRRARRQEGRVLPELTEDMLARATVNKDGRPVLPHPRKLQSFRLPADVIGRWKASGPGWQTRMAQRVGGRGLPPFPHRRQALPRRPAGATGHPVLPCATDNNARDRQK</sequence>
<evidence type="ECO:0000256" key="1">
    <source>
        <dbReference type="SAM" id="MobiDB-lite"/>
    </source>
</evidence>
<evidence type="ECO:0000313" key="2">
    <source>
        <dbReference type="EMBL" id="MFC5499468.1"/>
    </source>
</evidence>
<gene>
    <name evidence="2" type="ORF">ACFPOE_18125</name>
</gene>
<accession>A0ABW0NIT7</accession>
<evidence type="ECO:0000313" key="3">
    <source>
        <dbReference type="Proteomes" id="UP001596037"/>
    </source>
</evidence>
<dbReference type="Proteomes" id="UP001596037">
    <property type="component" value="Unassembled WGS sequence"/>
</dbReference>